<protein>
    <submittedName>
        <fullName evidence="2">IPT/TIG domain-containing protein</fullName>
    </submittedName>
</protein>
<dbReference type="Gene3D" id="2.60.40.10">
    <property type="entry name" value="Immunoglobulins"/>
    <property type="match status" value="2"/>
</dbReference>
<sequence>MKRYLLYLLLFGTVSACKKDNPGPDPSETETSMEMTMGGQDISIDENKIQAFYYADSGEPDGALEVSAQLPDGERMVFFLDETTSKTTQLNQQFPAVIGLSADGFSGLAVVDKSGKTRTLNKVAATKAANTAQTQTTVTVPVYVKYVTKTNQLFAISGNITVKIDGDDLTFEWDITFKDADGKTFTAKGSSTIKDYKANLKPRSQINNPGANLTITEVMPDYGSASTEVTLKGTGFSALPDENKVKLGDKVLTVTSASSTELNVTIPEDGVHGHLSVSVLGATAESTAVFHYAPIVEGADKTSAKAGDEVTLTGKHFDTDPRLLEVKVGDKVMEIISATLTEVKFKIVAGTESGKITIARKGKGPVEGPELEIATTTPTTGIPIEELFEVTEGNLTIEEILPNNNEHGAMLAMQIDEKNHILYAYNTQNLVAINLNDKSVTHILDASHPIMKMDFPLTPAHAFILQAIFPAGDGYLYGAKHAAPAMFSTQNVFKLNVNTKEYSFLGTGKASNASGVNDIFVGSDKRFYIPEFIKYNGTNSTYGMAVYDENLANMNPLTDKIYARTYELAKVVPTGDNRFRLVGYRGYPGDIQVYRDVDNGTIGAEVEWKAQFDALQNNGDGWMLGIDHAGGNFYALYGDNNDVNVNEYPKFTYSIGATHGNDGPFERKGRFNIIKTFEEGGKTKYMRAYHSLFNVFAADKNGSIYMLVQQDGVPGAGGIYKISF</sequence>
<feature type="domain" description="IPT/TIG" evidence="1">
    <location>
        <begin position="214"/>
        <end position="288"/>
    </location>
</feature>
<evidence type="ECO:0000313" key="2">
    <source>
        <dbReference type="EMBL" id="SFJ10136.1"/>
    </source>
</evidence>
<feature type="domain" description="IPT/TIG" evidence="1">
    <location>
        <begin position="302"/>
        <end position="362"/>
    </location>
</feature>
<dbReference type="CDD" id="cd00603">
    <property type="entry name" value="IPT_PCSR"/>
    <property type="match status" value="2"/>
</dbReference>
<keyword evidence="3" id="KW-1185">Reference proteome</keyword>
<organism evidence="2 3">
    <name type="scientific">Parapedobacter indicus</name>
    <dbReference type="NCBI Taxonomy" id="1477437"/>
    <lineage>
        <taxon>Bacteria</taxon>
        <taxon>Pseudomonadati</taxon>
        <taxon>Bacteroidota</taxon>
        <taxon>Sphingobacteriia</taxon>
        <taxon>Sphingobacteriales</taxon>
        <taxon>Sphingobacteriaceae</taxon>
        <taxon>Parapedobacter</taxon>
    </lineage>
</organism>
<dbReference type="STRING" id="1477437.SAMN05444682_107244"/>
<reference evidence="2 3" key="1">
    <citation type="submission" date="2016-10" db="EMBL/GenBank/DDBJ databases">
        <authorList>
            <person name="de Groot N.N."/>
        </authorList>
    </citation>
    <scope>NUCLEOTIDE SEQUENCE [LARGE SCALE GENOMIC DNA]</scope>
    <source>
        <strain evidence="2 3">RK1</strain>
    </source>
</reference>
<evidence type="ECO:0000313" key="3">
    <source>
        <dbReference type="Proteomes" id="UP000198670"/>
    </source>
</evidence>
<dbReference type="Proteomes" id="UP000198670">
    <property type="component" value="Unassembled WGS sequence"/>
</dbReference>
<dbReference type="RefSeq" id="WP_090628276.1">
    <property type="nucleotide sequence ID" value="NZ_FOQO01000007.1"/>
</dbReference>
<dbReference type="AlphaFoldDB" id="A0A1I3NMX8"/>
<dbReference type="OrthoDB" id="670826at2"/>
<dbReference type="Pfam" id="PF01833">
    <property type="entry name" value="TIG"/>
    <property type="match status" value="2"/>
</dbReference>
<accession>A0A1I3NMX8</accession>
<dbReference type="SUPFAM" id="SSF81296">
    <property type="entry name" value="E set domains"/>
    <property type="match status" value="1"/>
</dbReference>
<proteinExistence type="predicted"/>
<dbReference type="PROSITE" id="PS51257">
    <property type="entry name" value="PROKAR_LIPOPROTEIN"/>
    <property type="match status" value="1"/>
</dbReference>
<dbReference type="EMBL" id="FOQO01000007">
    <property type="protein sequence ID" value="SFJ10136.1"/>
    <property type="molecule type" value="Genomic_DNA"/>
</dbReference>
<dbReference type="InterPro" id="IPR014756">
    <property type="entry name" value="Ig_E-set"/>
</dbReference>
<dbReference type="InterPro" id="IPR002909">
    <property type="entry name" value="IPT_dom"/>
</dbReference>
<dbReference type="InterPro" id="IPR013783">
    <property type="entry name" value="Ig-like_fold"/>
</dbReference>
<name>A0A1I3NMX8_9SPHI</name>
<gene>
    <name evidence="2" type="ORF">SAMN05444682_107244</name>
</gene>
<evidence type="ECO:0000259" key="1">
    <source>
        <dbReference type="Pfam" id="PF01833"/>
    </source>
</evidence>